<evidence type="ECO:0000256" key="1">
    <source>
        <dbReference type="ARBA" id="ARBA00023125"/>
    </source>
</evidence>
<evidence type="ECO:0000313" key="4">
    <source>
        <dbReference type="EMBL" id="THF75363.1"/>
    </source>
</evidence>
<dbReference type="InterPro" id="IPR009057">
    <property type="entry name" value="Homeodomain-like_sf"/>
</dbReference>
<sequence length="236" mass="27533">MIFFFAIFFSFFSYYNENCERFLLLLDASHGKKVEVMTNSLTTDRRVAKSKAALKQALLGWMSRKEFGEITITDIVESAELNRGTFYKHYSCKEQLLDDILSDVLSDLIRAYRYPYANMKNFDVQMLRPSNIKIFDHVQNYAAVYTLMVKTNSLPEFKNRIYETLKHLYLADMTELSPNPAIDKEVMACYQANAVLGIMTEWVQNNFKHNPAYLAEQLVELTRLNRSQESYLSNLD</sequence>
<evidence type="ECO:0000313" key="5">
    <source>
        <dbReference type="Proteomes" id="UP000310636"/>
    </source>
</evidence>
<gene>
    <name evidence="4" type="ORF">E6C55_22200</name>
</gene>
<comment type="caution">
    <text evidence="4">The sequence shown here is derived from an EMBL/GenBank/DDBJ whole genome shotgun (WGS) entry which is preliminary data.</text>
</comment>
<name>A0A4S4BKU9_9BACL</name>
<protein>
    <submittedName>
        <fullName evidence="4">TetR/AcrR family transcriptional regulator</fullName>
    </submittedName>
</protein>
<dbReference type="AlphaFoldDB" id="A0A4S4BKU9"/>
<dbReference type="InterPro" id="IPR050624">
    <property type="entry name" value="HTH-type_Tx_Regulator"/>
</dbReference>
<dbReference type="PANTHER" id="PTHR43479">
    <property type="entry name" value="ACREF/ENVCD OPERON REPRESSOR-RELATED"/>
    <property type="match status" value="1"/>
</dbReference>
<dbReference type="SUPFAM" id="SSF46689">
    <property type="entry name" value="Homeodomain-like"/>
    <property type="match status" value="1"/>
</dbReference>
<dbReference type="Proteomes" id="UP000310636">
    <property type="component" value="Unassembled WGS sequence"/>
</dbReference>
<dbReference type="EMBL" id="SSOB01000032">
    <property type="protein sequence ID" value="THF75363.1"/>
    <property type="molecule type" value="Genomic_DNA"/>
</dbReference>
<dbReference type="InterPro" id="IPR001647">
    <property type="entry name" value="HTH_TetR"/>
</dbReference>
<keyword evidence="1 2" id="KW-0238">DNA-binding</keyword>
<dbReference type="PANTHER" id="PTHR43479:SF7">
    <property type="entry name" value="TETR-FAMILY TRANSCRIPTIONAL REGULATOR"/>
    <property type="match status" value="1"/>
</dbReference>
<accession>A0A4S4BKU9</accession>
<organism evidence="4 5">
    <name type="scientific">Cohnella fermenti</name>
    <dbReference type="NCBI Taxonomy" id="2565925"/>
    <lineage>
        <taxon>Bacteria</taxon>
        <taxon>Bacillati</taxon>
        <taxon>Bacillota</taxon>
        <taxon>Bacilli</taxon>
        <taxon>Bacillales</taxon>
        <taxon>Paenibacillaceae</taxon>
        <taxon>Cohnella</taxon>
    </lineage>
</organism>
<feature type="DNA-binding region" description="H-T-H motif" evidence="2">
    <location>
        <begin position="71"/>
        <end position="90"/>
    </location>
</feature>
<dbReference type="Pfam" id="PF14278">
    <property type="entry name" value="TetR_C_8"/>
    <property type="match status" value="1"/>
</dbReference>
<proteinExistence type="predicted"/>
<dbReference type="OrthoDB" id="9810250at2"/>
<evidence type="ECO:0000259" key="3">
    <source>
        <dbReference type="PROSITE" id="PS50977"/>
    </source>
</evidence>
<evidence type="ECO:0000256" key="2">
    <source>
        <dbReference type="PROSITE-ProRule" id="PRU00335"/>
    </source>
</evidence>
<reference evidence="4 5" key="1">
    <citation type="submission" date="2019-04" db="EMBL/GenBank/DDBJ databases">
        <title>Cohnella sp. nov. isolated from preserved vegetables.</title>
        <authorList>
            <person name="Lin S.-Y."/>
            <person name="Hung M.-H."/>
            <person name="Young C.-C."/>
        </authorList>
    </citation>
    <scope>NUCLEOTIDE SEQUENCE [LARGE SCALE GENOMIC DNA]</scope>
    <source>
        <strain evidence="4 5">CC-MHH1044</strain>
    </source>
</reference>
<dbReference type="InterPro" id="IPR039532">
    <property type="entry name" value="TetR_C_Firmicutes"/>
</dbReference>
<dbReference type="Gene3D" id="1.10.357.10">
    <property type="entry name" value="Tetracycline Repressor, domain 2"/>
    <property type="match status" value="1"/>
</dbReference>
<keyword evidence="5" id="KW-1185">Reference proteome</keyword>
<feature type="domain" description="HTH tetR-type" evidence="3">
    <location>
        <begin position="48"/>
        <end position="108"/>
    </location>
</feature>
<dbReference type="PROSITE" id="PS50977">
    <property type="entry name" value="HTH_TETR_2"/>
    <property type="match status" value="1"/>
</dbReference>
<dbReference type="Pfam" id="PF00440">
    <property type="entry name" value="TetR_N"/>
    <property type="match status" value="1"/>
</dbReference>
<dbReference type="GO" id="GO:0003677">
    <property type="term" value="F:DNA binding"/>
    <property type="evidence" value="ECO:0007669"/>
    <property type="project" value="UniProtKB-UniRule"/>
</dbReference>